<keyword evidence="1 2" id="KW-0732">Signal</keyword>
<evidence type="ECO:0000313" key="5">
    <source>
        <dbReference type="Proteomes" id="UP000193077"/>
    </source>
</evidence>
<feature type="chain" id="PRO_5012079748" evidence="2">
    <location>
        <begin position="19"/>
        <end position="319"/>
    </location>
</feature>
<evidence type="ECO:0000256" key="1">
    <source>
        <dbReference type="ARBA" id="ARBA00022729"/>
    </source>
</evidence>
<dbReference type="AlphaFoldDB" id="A0A1Y5RXE9"/>
<dbReference type="InterPro" id="IPR011055">
    <property type="entry name" value="Dup_hybrid_motif"/>
</dbReference>
<proteinExistence type="predicted"/>
<dbReference type="Gene3D" id="2.70.70.10">
    <property type="entry name" value="Glucose Permease (Domain IIA)"/>
    <property type="match status" value="1"/>
</dbReference>
<dbReference type="EC" id="3.4.24.-" evidence="4"/>
<dbReference type="InterPro" id="IPR016047">
    <property type="entry name" value="M23ase_b-sheet_dom"/>
</dbReference>
<sequence length="319" mass="34741">MRAALIALMSLAAFPAASEPVLTLPVDCVLGETCHIQQYVDRDAGDGYRDYQCGNLAYDGHKGTDFSLPTLQAMRDGVNVIAAAPGVVRGVRDGMEDRLYTIDNAKDVKGKECGNGVVVRHDDGWETQYCHLKKGSVRVRTGYKVKRGTVLGEIGLSGKTQFPHLHMSVRHNGNVVDPFNTGDVAACDVEGGNLWRSVPDYLPGALIEAGFADRVPDYEEVHTGTAKQTQMSPESGALVLYGFAYGGRKGDIVRIEIHGPEGLMASYDSVLEKNLARFFRAYGKRLKKTRWPSGEYDGIVTMIRDGQVLSRAATQATID</sequence>
<evidence type="ECO:0000313" key="4">
    <source>
        <dbReference type="EMBL" id="SLN27839.1"/>
    </source>
</evidence>
<keyword evidence="4" id="KW-0378">Hydrolase</keyword>
<evidence type="ECO:0000256" key="2">
    <source>
        <dbReference type="SAM" id="SignalP"/>
    </source>
</evidence>
<dbReference type="PANTHER" id="PTHR21666:SF289">
    <property type="entry name" value="L-ALA--D-GLU ENDOPEPTIDASE"/>
    <property type="match status" value="1"/>
</dbReference>
<dbReference type="EMBL" id="FWFO01000001">
    <property type="protein sequence ID" value="SLN27839.1"/>
    <property type="molecule type" value="Genomic_DNA"/>
</dbReference>
<dbReference type="SUPFAM" id="SSF51261">
    <property type="entry name" value="Duplicated hybrid motif"/>
    <property type="match status" value="1"/>
</dbReference>
<dbReference type="InterPro" id="IPR050570">
    <property type="entry name" value="Cell_wall_metabolism_enzyme"/>
</dbReference>
<name>A0A1Y5RXE9_9RHOB</name>
<accession>A0A1Y5RXE9</accession>
<gene>
    <name evidence="4" type="primary">mepM_2</name>
    <name evidence="4" type="ORF">TRL7639_01065</name>
</gene>
<organism evidence="4 5">
    <name type="scientific">Falsiruegeria litorea R37</name>
    <dbReference type="NCBI Taxonomy" id="1200284"/>
    <lineage>
        <taxon>Bacteria</taxon>
        <taxon>Pseudomonadati</taxon>
        <taxon>Pseudomonadota</taxon>
        <taxon>Alphaproteobacteria</taxon>
        <taxon>Rhodobacterales</taxon>
        <taxon>Roseobacteraceae</taxon>
        <taxon>Falsiruegeria</taxon>
    </lineage>
</organism>
<feature type="domain" description="M23ase beta-sheet core" evidence="3">
    <location>
        <begin position="60"/>
        <end position="178"/>
    </location>
</feature>
<keyword evidence="5" id="KW-1185">Reference proteome</keyword>
<dbReference type="GO" id="GO:0004222">
    <property type="term" value="F:metalloendopeptidase activity"/>
    <property type="evidence" value="ECO:0007669"/>
    <property type="project" value="TreeGrafter"/>
</dbReference>
<dbReference type="Proteomes" id="UP000193077">
    <property type="component" value="Unassembled WGS sequence"/>
</dbReference>
<dbReference type="PANTHER" id="PTHR21666">
    <property type="entry name" value="PEPTIDASE-RELATED"/>
    <property type="match status" value="1"/>
</dbReference>
<dbReference type="RefSeq" id="WP_085794719.1">
    <property type="nucleotide sequence ID" value="NZ_FWFO01000001.1"/>
</dbReference>
<reference evidence="4 5" key="1">
    <citation type="submission" date="2017-03" db="EMBL/GenBank/DDBJ databases">
        <authorList>
            <person name="Afonso C.L."/>
            <person name="Miller P.J."/>
            <person name="Scott M.A."/>
            <person name="Spackman E."/>
            <person name="Goraichik I."/>
            <person name="Dimitrov K.M."/>
            <person name="Suarez D.L."/>
            <person name="Swayne D.E."/>
        </authorList>
    </citation>
    <scope>NUCLEOTIDE SEQUENCE [LARGE SCALE GENOMIC DNA]</scope>
    <source>
        <strain evidence="4 5">CECT 7639</strain>
    </source>
</reference>
<feature type="signal peptide" evidence="2">
    <location>
        <begin position="1"/>
        <end position="18"/>
    </location>
</feature>
<dbReference type="Pfam" id="PF01551">
    <property type="entry name" value="Peptidase_M23"/>
    <property type="match status" value="1"/>
</dbReference>
<evidence type="ECO:0000259" key="3">
    <source>
        <dbReference type="Pfam" id="PF01551"/>
    </source>
</evidence>
<dbReference type="CDD" id="cd12797">
    <property type="entry name" value="M23_peptidase"/>
    <property type="match status" value="1"/>
</dbReference>
<protein>
    <submittedName>
        <fullName evidence="4">Murein DD-endopeptidase MepM</fullName>
        <ecNumber evidence="4">3.4.24.-</ecNumber>
    </submittedName>
</protein>
<dbReference type="OrthoDB" id="5489603at2"/>